<feature type="region of interest" description="Disordered" evidence="1">
    <location>
        <begin position="251"/>
        <end position="275"/>
    </location>
</feature>
<comment type="caution">
    <text evidence="2">The sequence shown here is derived from an EMBL/GenBank/DDBJ whole genome shotgun (WGS) entry which is preliminary data.</text>
</comment>
<feature type="compositionally biased region" description="Polar residues" evidence="1">
    <location>
        <begin position="135"/>
        <end position="148"/>
    </location>
</feature>
<feature type="region of interest" description="Disordered" evidence="1">
    <location>
        <begin position="16"/>
        <end position="42"/>
    </location>
</feature>
<gene>
    <name evidence="2" type="ORF">KCV03_g5302</name>
</gene>
<dbReference type="EMBL" id="JAHFYH010000035">
    <property type="protein sequence ID" value="KAH0220961.1"/>
    <property type="molecule type" value="Genomic_DNA"/>
</dbReference>
<evidence type="ECO:0000313" key="3">
    <source>
        <dbReference type="Proteomes" id="UP000767238"/>
    </source>
</evidence>
<name>A0A9P8GHE8_AURME</name>
<dbReference type="AlphaFoldDB" id="A0A9P8GHE8"/>
<dbReference type="OrthoDB" id="3919956at2759"/>
<reference evidence="2" key="1">
    <citation type="journal article" date="2021" name="J Fungi (Basel)">
        <title>Virulence traits and population genomics of the black yeast Aureobasidium melanogenum.</title>
        <authorList>
            <person name="Cernosa A."/>
            <person name="Sun X."/>
            <person name="Gostincar C."/>
            <person name="Fang C."/>
            <person name="Gunde-Cimerman N."/>
            <person name="Song Z."/>
        </authorList>
    </citation>
    <scope>NUCLEOTIDE SEQUENCE</scope>
    <source>
        <strain evidence="2">EXF-8016</strain>
    </source>
</reference>
<evidence type="ECO:0000313" key="2">
    <source>
        <dbReference type="EMBL" id="KAH0220961.1"/>
    </source>
</evidence>
<organism evidence="2 3">
    <name type="scientific">Aureobasidium melanogenum</name>
    <name type="common">Aureobasidium pullulans var. melanogenum</name>
    <dbReference type="NCBI Taxonomy" id="46634"/>
    <lineage>
        <taxon>Eukaryota</taxon>
        <taxon>Fungi</taxon>
        <taxon>Dikarya</taxon>
        <taxon>Ascomycota</taxon>
        <taxon>Pezizomycotina</taxon>
        <taxon>Dothideomycetes</taxon>
        <taxon>Dothideomycetidae</taxon>
        <taxon>Dothideales</taxon>
        <taxon>Saccotheciaceae</taxon>
        <taxon>Aureobasidium</taxon>
    </lineage>
</organism>
<sequence length="275" mass="29959">MSQGFTALNGSAALAVETGPSQVTQAQKKKRRSPKVADRERMQEAVKDLRESIARHGGDVDMPPNITIQNAVIARIIRDGVPEALSHEKWKWTHDELTFIRHTVGWKHSVIAAYLGRTELACRVARTHERAKKGGQTQQDTRVTQNAPLQPPAPVAGPSRSAGPSDATQESDQLDQISMEELPRWRSWSPRPPIGSPCSPEPIERHSVKPAPIEPATRTTLDMQAGAVRGSAPADHAIKASGLDMLADAAAEVEGRASPRSPYQHTLAVMEHDVE</sequence>
<proteinExistence type="predicted"/>
<feature type="compositionally biased region" description="Polar residues" evidence="1">
    <location>
        <begin position="166"/>
        <end position="176"/>
    </location>
</feature>
<dbReference type="Proteomes" id="UP000767238">
    <property type="component" value="Unassembled WGS sequence"/>
</dbReference>
<accession>A0A9P8GHE8</accession>
<evidence type="ECO:0000256" key="1">
    <source>
        <dbReference type="SAM" id="MobiDB-lite"/>
    </source>
</evidence>
<feature type="non-terminal residue" evidence="2">
    <location>
        <position position="275"/>
    </location>
</feature>
<feature type="region of interest" description="Disordered" evidence="1">
    <location>
        <begin position="129"/>
        <end position="207"/>
    </location>
</feature>
<protein>
    <submittedName>
        <fullName evidence="2">Uncharacterized protein</fullName>
    </submittedName>
</protein>
<reference evidence="2" key="2">
    <citation type="submission" date="2021-08" db="EMBL/GenBank/DDBJ databases">
        <authorList>
            <person name="Gostincar C."/>
            <person name="Sun X."/>
            <person name="Song Z."/>
            <person name="Gunde-Cimerman N."/>
        </authorList>
    </citation>
    <scope>NUCLEOTIDE SEQUENCE</scope>
    <source>
        <strain evidence="2">EXF-8016</strain>
    </source>
</reference>